<evidence type="ECO:0000259" key="2">
    <source>
        <dbReference type="PROSITE" id="PS50093"/>
    </source>
</evidence>
<dbReference type="EMBL" id="CP002017">
    <property type="protein sequence ID" value="ADG07760.1"/>
    <property type="molecule type" value="Genomic_DNA"/>
</dbReference>
<keyword evidence="1" id="KW-0732">Signal</keyword>
<protein>
    <submittedName>
        <fullName evidence="4">S-layer domain protein</fullName>
    </submittedName>
</protein>
<dbReference type="PROSITE" id="PS51272">
    <property type="entry name" value="SLH"/>
    <property type="match status" value="3"/>
</dbReference>
<feature type="domain" description="SLH" evidence="3">
    <location>
        <begin position="29"/>
        <end position="92"/>
    </location>
</feature>
<evidence type="ECO:0000259" key="3">
    <source>
        <dbReference type="PROSITE" id="PS51272"/>
    </source>
</evidence>
<dbReference type="InterPro" id="IPR001119">
    <property type="entry name" value="SLH_dom"/>
</dbReference>
<dbReference type="HOGENOM" id="CLU_556405_0_0_9"/>
<dbReference type="Pfam" id="PF00395">
    <property type="entry name" value="SLH"/>
    <property type="match status" value="3"/>
</dbReference>
<feature type="domain" description="SLH" evidence="3">
    <location>
        <begin position="150"/>
        <end position="213"/>
    </location>
</feature>
<sequence>MNVLVLGRRTMFSVLTMVSMLVAMLPTMAFAAVPSDISGHWAEPQIADWVNKGLIKGYPDGTFKPDNNISRAEFMALVNGAFGFSAKSDISYIDVPNDAWFYDVVAEAKAAGYINGYDDGTMRPNSPITRAEAAAIIMQVKKLTADPAAADKFTDGAAIPAWSKGAIGAVAGAQIMNGYPDGTFRPDSPITRAEAVVALDKALTATSAASTLSVTTASLAAATVGSDYSANLQASGGTAPYSWSLVGGSLPDGLTLTTDGTISGTPTTAGTSTFTVQVTDSSGTPQSATADLSITVNPSSQALSINTESLPDATVGSDYSVSLDASGGTSPYTWSVVDGSLPDGLTLSNDGTISGTPTTAGTSTFTVQVTDSSGTPQSATADLSITVNPSSQALSINTESLPDATVGSDYAASLDASGGTSPYTWSVVDGSLPDGLSLSSEGTISGTPTTADTVTFTVQVTDSSDTPQTATASFGITVHPASETAGNSGS</sequence>
<dbReference type="InterPro" id="IPR015919">
    <property type="entry name" value="Cadherin-like_sf"/>
</dbReference>
<organism evidence="4 5">
    <name type="scientific">Kyrpidia tusciae (strain DSM 2912 / NBRC 15312 / T2)</name>
    <name type="common">Bacillus tusciae</name>
    <dbReference type="NCBI Taxonomy" id="562970"/>
    <lineage>
        <taxon>Bacteria</taxon>
        <taxon>Bacillati</taxon>
        <taxon>Bacillota</taxon>
        <taxon>Bacilli</taxon>
        <taxon>Bacillales</taxon>
        <taxon>Alicyclobacillaceae</taxon>
        <taxon>Kyrpidia</taxon>
    </lineage>
</organism>
<feature type="chain" id="PRO_5003079644" evidence="1">
    <location>
        <begin position="32"/>
        <end position="490"/>
    </location>
</feature>
<dbReference type="PANTHER" id="PTHR43308">
    <property type="entry name" value="OUTER MEMBRANE PROTEIN ALPHA-RELATED"/>
    <property type="match status" value="1"/>
</dbReference>
<name>D5WWJ5_KYRT2</name>
<dbReference type="PROSITE" id="PS50093">
    <property type="entry name" value="PKD"/>
    <property type="match status" value="2"/>
</dbReference>
<dbReference type="SMART" id="SM00736">
    <property type="entry name" value="CADG"/>
    <property type="match status" value="3"/>
</dbReference>
<dbReference type="eggNOG" id="COG5492">
    <property type="taxonomic scope" value="Bacteria"/>
</dbReference>
<dbReference type="RefSeq" id="WP_013077039.1">
    <property type="nucleotide sequence ID" value="NC_014098.1"/>
</dbReference>
<dbReference type="KEGG" id="bts:Btus_3146"/>
<feature type="domain" description="PKD" evidence="2">
    <location>
        <begin position="211"/>
        <end position="301"/>
    </location>
</feature>
<dbReference type="Proteomes" id="UP000002368">
    <property type="component" value="Chromosome"/>
</dbReference>
<reference evidence="4 5" key="1">
    <citation type="journal article" date="2011" name="Stand. Genomic Sci.">
        <title>Complete genome sequence of the thermophilic, hydrogen-oxidizing Bacillus tusciae type strain (T2) and reclassification in the new genus, Kyrpidia gen. nov. as Kyrpidia tusciae comb. nov. and emendation of the family Alicyclobacillaceae da Costa and Rainey, 2010.</title>
        <authorList>
            <person name="Klenk H.P."/>
            <person name="Lapidus A."/>
            <person name="Chertkov O."/>
            <person name="Copeland A."/>
            <person name="Del Rio T.G."/>
            <person name="Nolan M."/>
            <person name="Lucas S."/>
            <person name="Chen F."/>
            <person name="Tice H."/>
            <person name="Cheng J.F."/>
            <person name="Han C."/>
            <person name="Bruce D."/>
            <person name="Goodwin L."/>
            <person name="Pitluck S."/>
            <person name="Pati A."/>
            <person name="Ivanova N."/>
            <person name="Mavromatis K."/>
            <person name="Daum C."/>
            <person name="Chen A."/>
            <person name="Palaniappan K."/>
            <person name="Chang Y.J."/>
            <person name="Land M."/>
            <person name="Hauser L."/>
            <person name="Jeffries C.D."/>
            <person name="Detter J.C."/>
            <person name="Rohde M."/>
            <person name="Abt B."/>
            <person name="Pukall R."/>
            <person name="Goker M."/>
            <person name="Bristow J."/>
            <person name="Markowitz V."/>
            <person name="Hugenholtz P."/>
            <person name="Eisen J.A."/>
        </authorList>
    </citation>
    <scope>NUCLEOTIDE SEQUENCE [LARGE SCALE GENOMIC DNA]</scope>
    <source>
        <strain evidence="4 5">DSM 2912</strain>
    </source>
</reference>
<dbReference type="STRING" id="562970.Btus_3146"/>
<dbReference type="SUPFAM" id="SSF49313">
    <property type="entry name" value="Cadherin-like"/>
    <property type="match status" value="3"/>
</dbReference>
<dbReference type="Pfam" id="PF05345">
    <property type="entry name" value="He_PIG"/>
    <property type="match status" value="3"/>
</dbReference>
<dbReference type="Gene3D" id="2.60.40.10">
    <property type="entry name" value="Immunoglobulins"/>
    <property type="match status" value="3"/>
</dbReference>
<keyword evidence="5" id="KW-1185">Reference proteome</keyword>
<dbReference type="AlphaFoldDB" id="D5WWJ5"/>
<dbReference type="PANTHER" id="PTHR43308:SF5">
    <property type="entry name" value="S-LAYER PROTEIN _ PEPTIDOGLYCAN ENDO-BETA-N-ACETYLGLUCOSAMINIDASE"/>
    <property type="match status" value="1"/>
</dbReference>
<dbReference type="InterPro" id="IPR013783">
    <property type="entry name" value="Ig-like_fold"/>
</dbReference>
<dbReference type="GO" id="GO:0005509">
    <property type="term" value="F:calcium ion binding"/>
    <property type="evidence" value="ECO:0007669"/>
    <property type="project" value="InterPro"/>
</dbReference>
<proteinExistence type="predicted"/>
<feature type="signal peptide" evidence="1">
    <location>
        <begin position="1"/>
        <end position="31"/>
    </location>
</feature>
<feature type="domain" description="SLH" evidence="3">
    <location>
        <begin position="93"/>
        <end position="149"/>
    </location>
</feature>
<evidence type="ECO:0000313" key="4">
    <source>
        <dbReference type="EMBL" id="ADG07760.1"/>
    </source>
</evidence>
<dbReference type="InterPro" id="IPR051465">
    <property type="entry name" value="Cell_Envelope_Struct_Comp"/>
</dbReference>
<feature type="domain" description="PKD" evidence="2">
    <location>
        <begin position="313"/>
        <end position="392"/>
    </location>
</feature>
<evidence type="ECO:0000313" key="5">
    <source>
        <dbReference type="Proteomes" id="UP000002368"/>
    </source>
</evidence>
<dbReference type="GO" id="GO:0016020">
    <property type="term" value="C:membrane"/>
    <property type="evidence" value="ECO:0007669"/>
    <property type="project" value="InterPro"/>
</dbReference>
<accession>D5WWJ5</accession>
<dbReference type="eggNOG" id="COG4625">
    <property type="taxonomic scope" value="Bacteria"/>
</dbReference>
<gene>
    <name evidence="4" type="ordered locus">Btus_3146</name>
</gene>
<dbReference type="InterPro" id="IPR006644">
    <property type="entry name" value="Cadg"/>
</dbReference>
<evidence type="ECO:0000256" key="1">
    <source>
        <dbReference type="SAM" id="SignalP"/>
    </source>
</evidence>
<dbReference type="InterPro" id="IPR000601">
    <property type="entry name" value="PKD_dom"/>
</dbReference>
<dbReference type="OrthoDB" id="2380392at2"/>